<protein>
    <submittedName>
        <fullName evidence="1">Uncharacterized protein</fullName>
    </submittedName>
</protein>
<reference evidence="1" key="2">
    <citation type="journal article" date="2022" name="Microbiol. Resour. Announc.">
        <title>Metagenome Sequencing to Explore Phylogenomics of Terrestrial Cyanobacteria.</title>
        <authorList>
            <person name="Ward R.D."/>
            <person name="Stajich J.E."/>
            <person name="Johansen J.R."/>
            <person name="Huntemann M."/>
            <person name="Clum A."/>
            <person name="Foster B."/>
            <person name="Foster B."/>
            <person name="Roux S."/>
            <person name="Palaniappan K."/>
            <person name="Varghese N."/>
            <person name="Mukherjee S."/>
            <person name="Reddy T.B.K."/>
            <person name="Daum C."/>
            <person name="Copeland A."/>
            <person name="Chen I.A."/>
            <person name="Ivanova N.N."/>
            <person name="Kyrpides N.C."/>
            <person name="Shapiro N."/>
            <person name="Eloe-Fadrosh E.A."/>
            <person name="Pietrasiak N."/>
        </authorList>
    </citation>
    <scope>NUCLEOTIDE SEQUENCE</scope>
    <source>
        <strain evidence="1">GSE-NOS-MK-12-04C</strain>
    </source>
</reference>
<name>A0A951URF9_9CYAN</name>
<reference evidence="1" key="1">
    <citation type="submission" date="2021-05" db="EMBL/GenBank/DDBJ databases">
        <authorList>
            <person name="Pietrasiak N."/>
            <person name="Ward R."/>
            <person name="Stajich J.E."/>
            <person name="Kurbessoian T."/>
        </authorList>
    </citation>
    <scope>NUCLEOTIDE SEQUENCE</scope>
    <source>
        <strain evidence="1">GSE-NOS-MK-12-04C</strain>
    </source>
</reference>
<comment type="caution">
    <text evidence="1">The sequence shown here is derived from an EMBL/GenBank/DDBJ whole genome shotgun (WGS) entry which is preliminary data.</text>
</comment>
<dbReference type="EMBL" id="JAHHGZ010000002">
    <property type="protein sequence ID" value="MBW4666206.1"/>
    <property type="molecule type" value="Genomic_DNA"/>
</dbReference>
<evidence type="ECO:0000313" key="1">
    <source>
        <dbReference type="EMBL" id="MBW4666206.1"/>
    </source>
</evidence>
<organism evidence="1 2">
    <name type="scientific">Cyanomargarita calcarea GSE-NOS-MK-12-04C</name>
    <dbReference type="NCBI Taxonomy" id="2839659"/>
    <lineage>
        <taxon>Bacteria</taxon>
        <taxon>Bacillati</taxon>
        <taxon>Cyanobacteriota</taxon>
        <taxon>Cyanophyceae</taxon>
        <taxon>Nostocales</taxon>
        <taxon>Cyanomargaritaceae</taxon>
        <taxon>Cyanomargarita</taxon>
    </lineage>
</organism>
<gene>
    <name evidence="1" type="ORF">KME60_01890</name>
</gene>
<evidence type="ECO:0000313" key="2">
    <source>
        <dbReference type="Proteomes" id="UP000729701"/>
    </source>
</evidence>
<accession>A0A951URF9</accession>
<dbReference type="Proteomes" id="UP000729701">
    <property type="component" value="Unassembled WGS sequence"/>
</dbReference>
<proteinExistence type="predicted"/>
<dbReference type="AlphaFoldDB" id="A0A951URF9"/>
<sequence>MDMNLDFQPGQILCLPHGDRSLYVELIQVIVERQLCWVRPLLLATFTQEPVLIVDMRSASDLLWPISLFRPALDTEVISFLSQVLAKELKSEPDSDAKRLLHVFIQELWDAHHESATVPIE</sequence>